<reference evidence="2 3" key="1">
    <citation type="submission" date="2012-08" db="EMBL/GenBank/DDBJ databases">
        <title>Oryza genome evolution.</title>
        <authorList>
            <person name="Wing R.A."/>
        </authorList>
    </citation>
    <scope>NUCLEOTIDE SEQUENCE</scope>
</reference>
<dbReference type="Gramene" id="LPERR11G03990.1">
    <property type="protein sequence ID" value="LPERR11G03990.1"/>
    <property type="gene ID" value="LPERR11G03990"/>
</dbReference>
<dbReference type="AlphaFoldDB" id="A0A0D9XPK5"/>
<sequence>MKTRPTPATPPSGTGSNEPGWVLLLYFIQRKYEKGSEEPFAKFCPSTAAADPNTEATCPNSASQLRHSLLPLP</sequence>
<organism evidence="2 3">
    <name type="scientific">Leersia perrieri</name>
    <dbReference type="NCBI Taxonomy" id="77586"/>
    <lineage>
        <taxon>Eukaryota</taxon>
        <taxon>Viridiplantae</taxon>
        <taxon>Streptophyta</taxon>
        <taxon>Embryophyta</taxon>
        <taxon>Tracheophyta</taxon>
        <taxon>Spermatophyta</taxon>
        <taxon>Magnoliopsida</taxon>
        <taxon>Liliopsida</taxon>
        <taxon>Poales</taxon>
        <taxon>Poaceae</taxon>
        <taxon>BOP clade</taxon>
        <taxon>Oryzoideae</taxon>
        <taxon>Oryzeae</taxon>
        <taxon>Oryzinae</taxon>
        <taxon>Leersia</taxon>
    </lineage>
</organism>
<proteinExistence type="predicted"/>
<evidence type="ECO:0000256" key="1">
    <source>
        <dbReference type="SAM" id="MobiDB-lite"/>
    </source>
</evidence>
<dbReference type="EnsemblPlants" id="LPERR11G03990.1">
    <property type="protein sequence ID" value="LPERR11G03990.1"/>
    <property type="gene ID" value="LPERR11G03990"/>
</dbReference>
<feature type="region of interest" description="Disordered" evidence="1">
    <location>
        <begin position="51"/>
        <end position="73"/>
    </location>
</feature>
<keyword evidence="3" id="KW-1185">Reference proteome</keyword>
<dbReference type="Proteomes" id="UP000032180">
    <property type="component" value="Chromosome 11"/>
</dbReference>
<feature type="compositionally biased region" description="Polar residues" evidence="1">
    <location>
        <begin position="54"/>
        <end position="66"/>
    </location>
</feature>
<name>A0A0D9XPK5_9ORYZ</name>
<reference evidence="3" key="2">
    <citation type="submission" date="2013-12" db="EMBL/GenBank/DDBJ databases">
        <authorList>
            <person name="Yu Y."/>
            <person name="Lee S."/>
            <person name="de Baynast K."/>
            <person name="Wissotski M."/>
            <person name="Liu L."/>
            <person name="Talag J."/>
            <person name="Goicoechea J."/>
            <person name="Angelova A."/>
            <person name="Jetty R."/>
            <person name="Kudrna D."/>
            <person name="Golser W."/>
            <person name="Rivera L."/>
            <person name="Zhang J."/>
            <person name="Wing R."/>
        </authorList>
    </citation>
    <scope>NUCLEOTIDE SEQUENCE</scope>
</reference>
<protein>
    <submittedName>
        <fullName evidence="2">Uncharacterized protein</fullName>
    </submittedName>
</protein>
<evidence type="ECO:0000313" key="3">
    <source>
        <dbReference type="Proteomes" id="UP000032180"/>
    </source>
</evidence>
<reference evidence="2" key="3">
    <citation type="submission" date="2015-04" db="UniProtKB">
        <authorList>
            <consortium name="EnsemblPlants"/>
        </authorList>
    </citation>
    <scope>IDENTIFICATION</scope>
</reference>
<accession>A0A0D9XPK5</accession>
<evidence type="ECO:0000313" key="2">
    <source>
        <dbReference type="EnsemblPlants" id="LPERR11G03990.1"/>
    </source>
</evidence>
<dbReference type="HOGENOM" id="CLU_2708380_0_0_1"/>